<name>A0A914LEU3_MELIC</name>
<keyword evidence="1" id="KW-0472">Membrane</keyword>
<feature type="transmembrane region" description="Helical" evidence="1">
    <location>
        <begin position="35"/>
        <end position="56"/>
    </location>
</feature>
<organism evidence="2 3">
    <name type="scientific">Meloidogyne incognita</name>
    <name type="common">Southern root-knot nematode worm</name>
    <name type="synonym">Oxyuris incognita</name>
    <dbReference type="NCBI Taxonomy" id="6306"/>
    <lineage>
        <taxon>Eukaryota</taxon>
        <taxon>Metazoa</taxon>
        <taxon>Ecdysozoa</taxon>
        <taxon>Nematoda</taxon>
        <taxon>Chromadorea</taxon>
        <taxon>Rhabditida</taxon>
        <taxon>Tylenchina</taxon>
        <taxon>Tylenchomorpha</taxon>
        <taxon>Tylenchoidea</taxon>
        <taxon>Meloidogynidae</taxon>
        <taxon>Meloidogyninae</taxon>
        <taxon>Meloidogyne</taxon>
        <taxon>Meloidogyne incognita group</taxon>
    </lineage>
</organism>
<proteinExistence type="predicted"/>
<keyword evidence="2" id="KW-1185">Reference proteome</keyword>
<protein>
    <submittedName>
        <fullName evidence="3">Candidate secreted effector</fullName>
    </submittedName>
</protein>
<reference evidence="3" key="1">
    <citation type="submission" date="2022-11" db="UniProtKB">
        <authorList>
            <consortium name="WormBaseParasite"/>
        </authorList>
    </citation>
    <scope>IDENTIFICATION</scope>
</reference>
<dbReference type="AlphaFoldDB" id="A0A914LEU3"/>
<evidence type="ECO:0000313" key="3">
    <source>
        <dbReference type="WBParaSite" id="Minc3s00449g12505"/>
    </source>
</evidence>
<dbReference type="WBParaSite" id="Minc3s00449g12505">
    <property type="protein sequence ID" value="Minc3s00449g12505"/>
    <property type="gene ID" value="Minc3s00449g12505"/>
</dbReference>
<evidence type="ECO:0000256" key="1">
    <source>
        <dbReference type="SAM" id="Phobius"/>
    </source>
</evidence>
<evidence type="ECO:0000313" key="2">
    <source>
        <dbReference type="Proteomes" id="UP000887563"/>
    </source>
</evidence>
<keyword evidence="1" id="KW-0812">Transmembrane</keyword>
<keyword evidence="1" id="KW-1133">Transmembrane helix</keyword>
<accession>A0A914LEU3</accession>
<dbReference type="Proteomes" id="UP000887563">
    <property type="component" value="Unplaced"/>
</dbReference>
<sequence>MVTSMTTNIASTSTMTCMAANITSTRITAHFFNPFVMASLITLIISSFRMGSLTAFASNIMMTSCMALQV</sequence>